<feature type="transmembrane region" description="Helical" evidence="1">
    <location>
        <begin position="124"/>
        <end position="145"/>
    </location>
</feature>
<feature type="transmembrane region" description="Helical" evidence="1">
    <location>
        <begin position="229"/>
        <end position="253"/>
    </location>
</feature>
<name>A0A329UIB9_9FIRM</name>
<keyword evidence="1" id="KW-1133">Transmembrane helix</keyword>
<protein>
    <submittedName>
        <fullName evidence="2">Uncharacterized protein</fullName>
    </submittedName>
</protein>
<proteinExistence type="predicted"/>
<dbReference type="Proteomes" id="UP000251281">
    <property type="component" value="Unassembled WGS sequence"/>
</dbReference>
<dbReference type="RefSeq" id="WP_112090014.1">
    <property type="nucleotide sequence ID" value="NZ_PRLD01000001.1"/>
</dbReference>
<comment type="caution">
    <text evidence="2">The sequence shown here is derived from an EMBL/GenBank/DDBJ whole genome shotgun (WGS) entry which is preliminary data.</text>
</comment>
<dbReference type="AlphaFoldDB" id="A0A329UIB9"/>
<evidence type="ECO:0000313" key="2">
    <source>
        <dbReference type="EMBL" id="RAW60793.1"/>
    </source>
</evidence>
<feature type="transmembrane region" description="Helical" evidence="1">
    <location>
        <begin position="183"/>
        <end position="209"/>
    </location>
</feature>
<keyword evidence="1" id="KW-0812">Transmembrane</keyword>
<sequence>MKQKAGYFTPAALTLSVVTAALADGIPQGVPVRRALWLGAVSTVCLCILSALAAAALLNKAPSFAVRLALTAGLFMELAHIIVQAQGLCAAEFSSMALLGFLPLLLWAGWGIRPASWNASARVLWWFVAVGGVICLLGLAGQLHWYRLFTPAQPTGTNWSVPVYAEYFAGALLCSARSVRRTVWLPVWGFAVQAAALLGGALLFGSGTYPRLELLRAWSSGSFSRMDALLLLLWLLCAVYRAAMLCAAIRLLWQQPEAEVQP</sequence>
<feature type="transmembrane region" description="Helical" evidence="1">
    <location>
        <begin position="64"/>
        <end position="83"/>
    </location>
</feature>
<accession>A0A329UIB9</accession>
<organism evidence="2 3">
    <name type="scientific">Faecalibacterium prausnitzii</name>
    <dbReference type="NCBI Taxonomy" id="853"/>
    <lineage>
        <taxon>Bacteria</taxon>
        <taxon>Bacillati</taxon>
        <taxon>Bacillota</taxon>
        <taxon>Clostridia</taxon>
        <taxon>Eubacteriales</taxon>
        <taxon>Oscillospiraceae</taxon>
        <taxon>Faecalibacterium</taxon>
    </lineage>
</organism>
<reference evidence="2 3" key="1">
    <citation type="submission" date="2018-02" db="EMBL/GenBank/DDBJ databases">
        <title>Complete genome sequencing of Faecalibacterium prausnitzii strains isolated from the human gut.</title>
        <authorList>
            <person name="Fitzgerald B.C."/>
            <person name="Shkoporov A.N."/>
            <person name="Ross P.R."/>
            <person name="Hill C."/>
        </authorList>
    </citation>
    <scope>NUCLEOTIDE SEQUENCE [LARGE SCALE GENOMIC DNA]</scope>
    <source>
        <strain evidence="2 3">APC923/51-1</strain>
    </source>
</reference>
<evidence type="ECO:0000313" key="3">
    <source>
        <dbReference type="Proteomes" id="UP000251281"/>
    </source>
</evidence>
<feature type="transmembrane region" description="Helical" evidence="1">
    <location>
        <begin position="35"/>
        <end position="57"/>
    </location>
</feature>
<evidence type="ECO:0000256" key="1">
    <source>
        <dbReference type="SAM" id="Phobius"/>
    </source>
</evidence>
<feature type="transmembrane region" description="Helical" evidence="1">
    <location>
        <begin position="157"/>
        <end position="176"/>
    </location>
</feature>
<gene>
    <name evidence="2" type="ORF">C4N24_01405</name>
</gene>
<feature type="transmembrane region" description="Helical" evidence="1">
    <location>
        <begin position="95"/>
        <end position="112"/>
    </location>
</feature>
<dbReference type="EMBL" id="PRLD01000001">
    <property type="protein sequence ID" value="RAW60793.1"/>
    <property type="molecule type" value="Genomic_DNA"/>
</dbReference>
<keyword evidence="1" id="KW-0472">Membrane</keyword>